<gene>
    <name evidence="2" type="ORF">ABG79_01200</name>
</gene>
<name>A0A0R3K284_CALMK</name>
<dbReference type="Proteomes" id="UP000052015">
    <property type="component" value="Unassembled WGS sequence"/>
</dbReference>
<dbReference type="STRING" id="908809.ABG79_01200"/>
<organism evidence="2 3">
    <name type="scientific">Caloramator mitchellensis</name>
    <dbReference type="NCBI Taxonomy" id="908809"/>
    <lineage>
        <taxon>Bacteria</taxon>
        <taxon>Bacillati</taxon>
        <taxon>Bacillota</taxon>
        <taxon>Clostridia</taxon>
        <taxon>Eubacteriales</taxon>
        <taxon>Clostridiaceae</taxon>
        <taxon>Caloramator</taxon>
    </lineage>
</organism>
<evidence type="ECO:0000256" key="1">
    <source>
        <dbReference type="SAM" id="Coils"/>
    </source>
</evidence>
<keyword evidence="1" id="KW-0175">Coiled coil</keyword>
<comment type="caution">
    <text evidence="2">The sequence shown here is derived from an EMBL/GenBank/DDBJ whole genome shotgun (WGS) entry which is preliminary data.</text>
</comment>
<dbReference type="RefSeq" id="WP_057978129.1">
    <property type="nucleotide sequence ID" value="NZ_LKHP01000005.1"/>
</dbReference>
<keyword evidence="3" id="KW-1185">Reference proteome</keyword>
<dbReference type="EMBL" id="LKHP01000005">
    <property type="protein sequence ID" value="KRQ87010.1"/>
    <property type="molecule type" value="Genomic_DNA"/>
</dbReference>
<accession>A0A0R3K284</accession>
<evidence type="ECO:0000313" key="2">
    <source>
        <dbReference type="EMBL" id="KRQ87010.1"/>
    </source>
</evidence>
<dbReference type="OrthoDB" id="1955122at2"/>
<dbReference type="AlphaFoldDB" id="A0A0R3K284"/>
<reference evidence="2 3" key="1">
    <citation type="submission" date="2015-09" db="EMBL/GenBank/DDBJ databases">
        <title>Draft genome sequence of a Caloramator mitchellensis, a moderate thermophile from the Great Artesian Basin of Australia.</title>
        <authorList>
            <person name="Patel B.K."/>
        </authorList>
    </citation>
    <scope>NUCLEOTIDE SEQUENCE [LARGE SCALE GENOMIC DNA]</scope>
    <source>
        <strain evidence="2 3">VF08</strain>
    </source>
</reference>
<proteinExistence type="predicted"/>
<protein>
    <submittedName>
        <fullName evidence="2">Uncharacterized protein</fullName>
    </submittedName>
</protein>
<evidence type="ECO:0000313" key="3">
    <source>
        <dbReference type="Proteomes" id="UP000052015"/>
    </source>
</evidence>
<sequence>MNNYEDKLQLLKEKIERAKNLKIKAETKLESLQKQKYDLIKQLEEMGVKPDELELEIDKLKQEIEQIIKEIEGALPPDNILYGNGNR</sequence>
<feature type="coiled-coil region" evidence="1">
    <location>
        <begin position="1"/>
        <end position="70"/>
    </location>
</feature>